<reference evidence="3 4" key="1">
    <citation type="journal article" date="2009" name="Science">
        <title>Green evolution and dynamic adaptations revealed by genomes of the marine picoeukaryotes Micromonas.</title>
        <authorList>
            <person name="Worden A.Z."/>
            <person name="Lee J.H."/>
            <person name="Mock T."/>
            <person name="Rouze P."/>
            <person name="Simmons M.P."/>
            <person name="Aerts A.L."/>
            <person name="Allen A.E."/>
            <person name="Cuvelier M.L."/>
            <person name="Derelle E."/>
            <person name="Everett M.V."/>
            <person name="Foulon E."/>
            <person name="Grimwood J."/>
            <person name="Gundlach H."/>
            <person name="Henrissat B."/>
            <person name="Napoli C."/>
            <person name="McDonald S.M."/>
            <person name="Parker M.S."/>
            <person name="Rombauts S."/>
            <person name="Salamov A."/>
            <person name="Von Dassow P."/>
            <person name="Badger J.H."/>
            <person name="Coutinho P.M."/>
            <person name="Demir E."/>
            <person name="Dubchak I."/>
            <person name="Gentemann C."/>
            <person name="Eikrem W."/>
            <person name="Gready J.E."/>
            <person name="John U."/>
            <person name="Lanier W."/>
            <person name="Lindquist E.A."/>
            <person name="Lucas S."/>
            <person name="Mayer K.F."/>
            <person name="Moreau H."/>
            <person name="Not F."/>
            <person name="Otillar R."/>
            <person name="Panaud O."/>
            <person name="Pangilinan J."/>
            <person name="Paulsen I."/>
            <person name="Piegu B."/>
            <person name="Poliakov A."/>
            <person name="Robbens S."/>
            <person name="Schmutz J."/>
            <person name="Toulza E."/>
            <person name="Wyss T."/>
            <person name="Zelensky A."/>
            <person name="Zhou K."/>
            <person name="Armbrust E.V."/>
            <person name="Bhattacharya D."/>
            <person name="Goodenough U.W."/>
            <person name="Van de Peer Y."/>
            <person name="Grigoriev I.V."/>
        </authorList>
    </citation>
    <scope>NUCLEOTIDE SEQUENCE [LARGE SCALE GENOMIC DNA]</scope>
    <source>
        <strain evidence="3 4">CCMP1545</strain>
    </source>
</reference>
<evidence type="ECO:0000313" key="4">
    <source>
        <dbReference type="Proteomes" id="UP000001876"/>
    </source>
</evidence>
<dbReference type="KEGG" id="mpp:MICPUCDRAFT_43431"/>
<accession>C1N8W9</accession>
<feature type="domain" description="Rubredoxin-like" evidence="2">
    <location>
        <begin position="56"/>
        <end position="95"/>
    </location>
</feature>
<protein>
    <submittedName>
        <fullName evidence="3">Predicted protein</fullName>
    </submittedName>
</protein>
<dbReference type="RefSeq" id="XP_003064348.1">
    <property type="nucleotide sequence ID" value="XM_003064302.1"/>
</dbReference>
<evidence type="ECO:0000256" key="1">
    <source>
        <dbReference type="SAM" id="MobiDB-lite"/>
    </source>
</evidence>
<gene>
    <name evidence="3" type="ORF">MICPUCDRAFT_43431</name>
</gene>
<proteinExistence type="predicted"/>
<dbReference type="GeneID" id="9689789"/>
<feature type="compositionally biased region" description="Basic and acidic residues" evidence="1">
    <location>
        <begin position="116"/>
        <end position="136"/>
    </location>
</feature>
<dbReference type="EMBL" id="GG663751">
    <property type="protein sequence ID" value="EEH51253.1"/>
    <property type="molecule type" value="Genomic_DNA"/>
</dbReference>
<keyword evidence="4" id="KW-1185">Reference proteome</keyword>
<dbReference type="InterPro" id="IPR024934">
    <property type="entry name" value="Rubredoxin-like_dom"/>
</dbReference>
<sequence length="144" mass="15179">MSFAVSAPVTSARPAFLGGASALRASSKSAARTPAGRTSTTTMAFFGMGAAKQPPGVAMVCRDCGYVYRGTDFNDLPKDYKCPPCGSGKNAFRPEKKMDYKKDGFNAPGIRAAKRENKKAFEAKRAAARKAAEGGGKKKGLFGR</sequence>
<organism evidence="4">
    <name type="scientific">Micromonas pusilla (strain CCMP1545)</name>
    <name type="common">Picoplanktonic green alga</name>
    <dbReference type="NCBI Taxonomy" id="564608"/>
    <lineage>
        <taxon>Eukaryota</taxon>
        <taxon>Viridiplantae</taxon>
        <taxon>Chlorophyta</taxon>
        <taxon>Mamiellophyceae</taxon>
        <taxon>Mamiellales</taxon>
        <taxon>Mamiellaceae</taxon>
        <taxon>Micromonas</taxon>
    </lineage>
</organism>
<dbReference type="PANTHER" id="PTHR48136">
    <property type="entry name" value="RUBREDOXIN-LIKE SUPERFAMILY PROTEIN"/>
    <property type="match status" value="1"/>
</dbReference>
<name>C1N8W9_MICPC</name>
<dbReference type="AlphaFoldDB" id="C1N8W9"/>
<dbReference type="GO" id="GO:0005506">
    <property type="term" value="F:iron ion binding"/>
    <property type="evidence" value="ECO:0007669"/>
    <property type="project" value="InterPro"/>
</dbReference>
<evidence type="ECO:0000313" key="3">
    <source>
        <dbReference type="EMBL" id="EEH51253.1"/>
    </source>
</evidence>
<dbReference type="SUPFAM" id="SSF57802">
    <property type="entry name" value="Rubredoxin-like"/>
    <property type="match status" value="1"/>
</dbReference>
<feature type="region of interest" description="Disordered" evidence="1">
    <location>
        <begin position="116"/>
        <end position="144"/>
    </location>
</feature>
<evidence type="ECO:0000259" key="2">
    <source>
        <dbReference type="PROSITE" id="PS50903"/>
    </source>
</evidence>
<dbReference type="OrthoDB" id="194772at2759"/>
<dbReference type="PANTHER" id="PTHR48136:SF1">
    <property type="entry name" value="RUBREDOXIN-LIKE SUPERFAMILY PROTEIN"/>
    <property type="match status" value="1"/>
</dbReference>
<dbReference type="PROSITE" id="PS50903">
    <property type="entry name" value="RUBREDOXIN_LIKE"/>
    <property type="match status" value="1"/>
</dbReference>
<dbReference type="OMA" id="RKDAKQW"/>
<dbReference type="Gene3D" id="2.20.28.10">
    <property type="match status" value="1"/>
</dbReference>
<dbReference type="Proteomes" id="UP000001876">
    <property type="component" value="Unassembled WGS sequence"/>
</dbReference>